<dbReference type="STRING" id="1797785.A3B45_03155"/>
<dbReference type="InterPro" id="IPR009003">
    <property type="entry name" value="Peptidase_S1_PA"/>
</dbReference>
<reference evidence="1 2" key="1">
    <citation type="journal article" date="2016" name="Nat. Commun.">
        <title>Thousands of microbial genomes shed light on interconnected biogeochemical processes in an aquifer system.</title>
        <authorList>
            <person name="Anantharaman K."/>
            <person name="Brown C.T."/>
            <person name="Hug L.A."/>
            <person name="Sharon I."/>
            <person name="Castelle C.J."/>
            <person name="Probst A.J."/>
            <person name="Thomas B.C."/>
            <person name="Singh A."/>
            <person name="Wilkins M.J."/>
            <person name="Karaoz U."/>
            <person name="Brodie E.L."/>
            <person name="Williams K.H."/>
            <person name="Hubbard S.S."/>
            <person name="Banfield J.F."/>
        </authorList>
    </citation>
    <scope>NUCLEOTIDE SEQUENCE [LARGE SCALE GENOMIC DNA]</scope>
</reference>
<evidence type="ECO:0000313" key="1">
    <source>
        <dbReference type="EMBL" id="OGE44016.1"/>
    </source>
</evidence>
<protein>
    <recommendedName>
        <fullName evidence="3">Peptidase S1 domain-containing protein</fullName>
    </recommendedName>
</protein>
<evidence type="ECO:0000313" key="2">
    <source>
        <dbReference type="Proteomes" id="UP000178565"/>
    </source>
</evidence>
<dbReference type="SUPFAM" id="SSF50494">
    <property type="entry name" value="Trypsin-like serine proteases"/>
    <property type="match status" value="1"/>
</dbReference>
<accession>A0A1F5KSX2</accession>
<comment type="caution">
    <text evidence="1">The sequence shown here is derived from an EMBL/GenBank/DDBJ whole genome shotgun (WGS) entry which is preliminary data.</text>
</comment>
<dbReference type="EMBL" id="MFDM01000010">
    <property type="protein sequence ID" value="OGE44016.1"/>
    <property type="molecule type" value="Genomic_DNA"/>
</dbReference>
<gene>
    <name evidence="1" type="ORF">A3B45_03155</name>
</gene>
<dbReference type="AlphaFoldDB" id="A0A1F5KSX2"/>
<dbReference type="Proteomes" id="UP000178565">
    <property type="component" value="Unassembled WGS sequence"/>
</dbReference>
<sequence>MNEHIKHARGVIVSTMLGAGILFSGPDDGSVAISRYTPEPQVTPILPPVYGLTPQVEIRNDLYLSSLYNASSLKFKIRGDPYPFGSGFLVEEDGELRIYTAGHVVDYMELVEKDKTIIFTFSRLPQQELGKIDINDFKYQPRTSKQDSIRYLSLDEEFTAVMEHYINQGFVTSLRISQDQPTRGEEWASVNSDWKVFNSSKFIGRNPFNDLLQVNAVEGYACPGDSGGAILKVENGQVTGKVVGVHWGVNKNDIIDPKGLNRECGSGSNVFAIPVQ</sequence>
<proteinExistence type="predicted"/>
<name>A0A1F5KSX2_9BACT</name>
<evidence type="ECO:0008006" key="3">
    <source>
        <dbReference type="Google" id="ProtNLM"/>
    </source>
</evidence>
<organism evidence="1 2">
    <name type="scientific">Candidatus Daviesbacteria bacterium RIFCSPLOWO2_01_FULL_39_12</name>
    <dbReference type="NCBI Taxonomy" id="1797785"/>
    <lineage>
        <taxon>Bacteria</taxon>
        <taxon>Candidatus Daviesiibacteriota</taxon>
    </lineage>
</organism>